<accession>A0A9P0F664</accession>
<feature type="chain" id="PRO_5040472917" evidence="1">
    <location>
        <begin position="19"/>
        <end position="137"/>
    </location>
</feature>
<dbReference type="EMBL" id="OU963868">
    <property type="protein sequence ID" value="CAH0393670.1"/>
    <property type="molecule type" value="Genomic_DNA"/>
</dbReference>
<dbReference type="AlphaFoldDB" id="A0A9P0F664"/>
<keyword evidence="3" id="KW-1185">Reference proteome</keyword>
<feature type="signal peptide" evidence="1">
    <location>
        <begin position="1"/>
        <end position="18"/>
    </location>
</feature>
<evidence type="ECO:0000313" key="3">
    <source>
        <dbReference type="Proteomes" id="UP001152759"/>
    </source>
</evidence>
<evidence type="ECO:0000256" key="1">
    <source>
        <dbReference type="SAM" id="SignalP"/>
    </source>
</evidence>
<sequence length="137" mass="14702">MAFITLLLASAVLALAGANPYPKLSCPRPSLPEIVPQILQSVAPEVVVIGPKPPKVIEHHAAPYEINYFGKPWIIKHKQSVNLQVFTQTPVVVDEYAPVELNEAETPPAVVVEEVCPEVPAPAPVPAPVYSSPTPCQ</sequence>
<proteinExistence type="predicted"/>
<reference evidence="2" key="1">
    <citation type="submission" date="2021-12" db="EMBL/GenBank/DDBJ databases">
        <authorList>
            <person name="King R."/>
        </authorList>
    </citation>
    <scope>NUCLEOTIDE SEQUENCE</scope>
</reference>
<keyword evidence="1" id="KW-0732">Signal</keyword>
<evidence type="ECO:0000313" key="2">
    <source>
        <dbReference type="EMBL" id="CAH0393670.1"/>
    </source>
</evidence>
<gene>
    <name evidence="2" type="ORF">BEMITA_LOCUS12043</name>
</gene>
<protein>
    <submittedName>
        <fullName evidence="2">Uncharacterized protein</fullName>
    </submittedName>
</protein>
<dbReference type="Proteomes" id="UP001152759">
    <property type="component" value="Chromosome 7"/>
</dbReference>
<organism evidence="2 3">
    <name type="scientific">Bemisia tabaci</name>
    <name type="common">Sweetpotato whitefly</name>
    <name type="synonym">Aleurodes tabaci</name>
    <dbReference type="NCBI Taxonomy" id="7038"/>
    <lineage>
        <taxon>Eukaryota</taxon>
        <taxon>Metazoa</taxon>
        <taxon>Ecdysozoa</taxon>
        <taxon>Arthropoda</taxon>
        <taxon>Hexapoda</taxon>
        <taxon>Insecta</taxon>
        <taxon>Pterygota</taxon>
        <taxon>Neoptera</taxon>
        <taxon>Paraneoptera</taxon>
        <taxon>Hemiptera</taxon>
        <taxon>Sternorrhyncha</taxon>
        <taxon>Aleyrodoidea</taxon>
        <taxon>Aleyrodidae</taxon>
        <taxon>Aleyrodinae</taxon>
        <taxon>Bemisia</taxon>
    </lineage>
</organism>
<name>A0A9P0F664_BEMTA</name>